<sequence length="365" mass="40684">LPRTTGNTNGLSDTTALSSHFDALLNPTTGLQTMDKATFFKSAEQLSANPTTYEQNSRLEHQKLGHPEGSEINSSDDLSIPQITDSPRLHRYTTSSSVPPNRKRKHGISLLGTHLNYGHWKAHNAFANSTPEPTVEPLPPTIGAVLAYRNIVCDVSESTLYPIDTVTIIDDERRNASLSLRAARNRLQQNLQDISTMPLPHSMRRTIEEKDSSEKINAVKKVFPYYQHWIPPPEGKDKVEMDRAMVACLKGRPNDYFALPLEEKSKLLAQFIEQVVEPYCDRIGRLEEEEEVMSLSSSGSSYMESLEDELELQATTSSTEADTTTPLLTIHPPALKTNHSLPTPSPPSKPPHFKLHIPLSRRSSA</sequence>
<reference evidence="2 3" key="1">
    <citation type="journal article" date="2016" name="Nat. Commun.">
        <title>Ectomycorrhizal ecology is imprinted in the genome of the dominant symbiotic fungus Cenococcum geophilum.</title>
        <authorList>
            <consortium name="DOE Joint Genome Institute"/>
            <person name="Peter M."/>
            <person name="Kohler A."/>
            <person name="Ohm R.A."/>
            <person name="Kuo A."/>
            <person name="Krutzmann J."/>
            <person name="Morin E."/>
            <person name="Arend M."/>
            <person name="Barry K.W."/>
            <person name="Binder M."/>
            <person name="Choi C."/>
            <person name="Clum A."/>
            <person name="Copeland A."/>
            <person name="Grisel N."/>
            <person name="Haridas S."/>
            <person name="Kipfer T."/>
            <person name="LaButti K."/>
            <person name="Lindquist E."/>
            <person name="Lipzen A."/>
            <person name="Maire R."/>
            <person name="Meier B."/>
            <person name="Mihaltcheva S."/>
            <person name="Molinier V."/>
            <person name="Murat C."/>
            <person name="Poggeler S."/>
            <person name="Quandt C.A."/>
            <person name="Sperisen C."/>
            <person name="Tritt A."/>
            <person name="Tisserant E."/>
            <person name="Crous P.W."/>
            <person name="Henrissat B."/>
            <person name="Nehls U."/>
            <person name="Egli S."/>
            <person name="Spatafora J.W."/>
            <person name="Grigoriev I.V."/>
            <person name="Martin F.M."/>
        </authorList>
    </citation>
    <scope>NUCLEOTIDE SEQUENCE [LARGE SCALE GENOMIC DNA]</scope>
    <source>
        <strain evidence="2 3">CBS 459.81</strain>
    </source>
</reference>
<evidence type="ECO:0000313" key="3">
    <source>
        <dbReference type="Proteomes" id="UP000250266"/>
    </source>
</evidence>
<dbReference type="AlphaFoldDB" id="A0A8E2JBD8"/>
<dbReference type="EMBL" id="KV745230">
    <property type="protein sequence ID" value="OCK76233.1"/>
    <property type="molecule type" value="Genomic_DNA"/>
</dbReference>
<evidence type="ECO:0000256" key="1">
    <source>
        <dbReference type="SAM" id="MobiDB-lite"/>
    </source>
</evidence>
<name>A0A8E2JBD8_9PEZI</name>
<feature type="region of interest" description="Disordered" evidence="1">
    <location>
        <begin position="294"/>
        <end position="365"/>
    </location>
</feature>
<accession>A0A8E2JBD8</accession>
<feature type="non-terminal residue" evidence="2">
    <location>
        <position position="1"/>
    </location>
</feature>
<keyword evidence="3" id="KW-1185">Reference proteome</keyword>
<feature type="compositionally biased region" description="Low complexity" evidence="1">
    <location>
        <begin position="294"/>
        <end position="304"/>
    </location>
</feature>
<proteinExistence type="predicted"/>
<evidence type="ECO:0000313" key="2">
    <source>
        <dbReference type="EMBL" id="OCK76233.1"/>
    </source>
</evidence>
<feature type="compositionally biased region" description="Polar residues" evidence="1">
    <location>
        <begin position="71"/>
        <end position="85"/>
    </location>
</feature>
<dbReference type="Proteomes" id="UP000250266">
    <property type="component" value="Unassembled WGS sequence"/>
</dbReference>
<feature type="compositionally biased region" description="Low complexity" evidence="1">
    <location>
        <begin position="314"/>
        <end position="325"/>
    </location>
</feature>
<protein>
    <submittedName>
        <fullName evidence="2">Uncharacterized protein</fullName>
    </submittedName>
</protein>
<feature type="region of interest" description="Disordered" evidence="1">
    <location>
        <begin position="65"/>
        <end position="105"/>
    </location>
</feature>
<gene>
    <name evidence="2" type="ORF">K432DRAFT_463720</name>
</gene>
<organism evidence="2 3">
    <name type="scientific">Lepidopterella palustris CBS 459.81</name>
    <dbReference type="NCBI Taxonomy" id="1314670"/>
    <lineage>
        <taxon>Eukaryota</taxon>
        <taxon>Fungi</taxon>
        <taxon>Dikarya</taxon>
        <taxon>Ascomycota</taxon>
        <taxon>Pezizomycotina</taxon>
        <taxon>Dothideomycetes</taxon>
        <taxon>Pleosporomycetidae</taxon>
        <taxon>Mytilinidiales</taxon>
        <taxon>Argynnaceae</taxon>
        <taxon>Lepidopterella</taxon>
    </lineage>
</organism>